<dbReference type="EMBL" id="WUEY01000014">
    <property type="protein sequence ID" value="NEI72864.1"/>
    <property type="molecule type" value="Genomic_DNA"/>
</dbReference>
<dbReference type="RefSeq" id="WP_163990672.1">
    <property type="nucleotide sequence ID" value="NZ_WUEY01000014.1"/>
</dbReference>
<evidence type="ECO:0000313" key="2">
    <source>
        <dbReference type="Proteomes" id="UP000483035"/>
    </source>
</evidence>
<organism evidence="1 2">
    <name type="scientific">Rhizobium lusitanum</name>
    <dbReference type="NCBI Taxonomy" id="293958"/>
    <lineage>
        <taxon>Bacteria</taxon>
        <taxon>Pseudomonadati</taxon>
        <taxon>Pseudomonadota</taxon>
        <taxon>Alphaproteobacteria</taxon>
        <taxon>Hyphomicrobiales</taxon>
        <taxon>Rhizobiaceae</taxon>
        <taxon>Rhizobium/Agrobacterium group</taxon>
        <taxon>Rhizobium</taxon>
    </lineage>
</organism>
<proteinExistence type="predicted"/>
<reference evidence="1 2" key="1">
    <citation type="submission" date="2019-12" db="EMBL/GenBank/DDBJ databases">
        <title>Rhizobium genotypes associated with high levels of biological nitrogen fixation by grain legumes in a temperate-maritime cropping system.</title>
        <authorList>
            <person name="Maluk M."/>
            <person name="Francesc Ferrando Molina F."/>
            <person name="Lopez Del Egido L."/>
            <person name="Lafos M."/>
            <person name="Langarica-Fuentes A."/>
            <person name="Gebre Yohannes G."/>
            <person name="Young M.W."/>
            <person name="Martin P."/>
            <person name="Gantlett R."/>
            <person name="Kenicer G."/>
            <person name="Hawes C."/>
            <person name="Begg G.S."/>
            <person name="Quilliam R.S."/>
            <person name="Squire G.R."/>
            <person name="Poole P.S."/>
            <person name="Young P.W."/>
            <person name="Iannetta P.M."/>
            <person name="James E.K."/>
        </authorList>
    </citation>
    <scope>NUCLEOTIDE SEQUENCE [LARGE SCALE GENOMIC DNA]</scope>
    <source>
        <strain evidence="1 2">JHI1118</strain>
    </source>
</reference>
<comment type="caution">
    <text evidence="1">The sequence shown here is derived from an EMBL/GenBank/DDBJ whole genome shotgun (WGS) entry which is preliminary data.</text>
</comment>
<protein>
    <submittedName>
        <fullName evidence="1">Uncharacterized protein</fullName>
    </submittedName>
</protein>
<gene>
    <name evidence="1" type="ORF">GR212_25205</name>
</gene>
<name>A0A6L9UB65_9HYPH</name>
<dbReference type="Proteomes" id="UP000483035">
    <property type="component" value="Unassembled WGS sequence"/>
</dbReference>
<accession>A0A6L9UB65</accession>
<evidence type="ECO:0000313" key="1">
    <source>
        <dbReference type="EMBL" id="NEI72864.1"/>
    </source>
</evidence>
<sequence>MTKFDYTSEAGLYAGKKLRGSSGLRYRRFETVAEALRFAMETVPRSQQQGSILEVDEVRFDHKQIRTLYEAHDYPLPREAK</sequence>
<dbReference type="AlphaFoldDB" id="A0A6L9UB65"/>